<feature type="compositionally biased region" description="Basic and acidic residues" evidence="3">
    <location>
        <begin position="13"/>
        <end position="28"/>
    </location>
</feature>
<dbReference type="EMBL" id="JASJQH010000230">
    <property type="protein sequence ID" value="KAK9765739.1"/>
    <property type="molecule type" value="Genomic_DNA"/>
</dbReference>
<dbReference type="PROSITE" id="PS51542">
    <property type="entry name" value="FYRN"/>
    <property type="match status" value="1"/>
</dbReference>
<dbReference type="PANTHER" id="PTHR22715">
    <property type="entry name" value="TRANSFORMING GROWTH FACTOR BETA REGULATED GENE 1"/>
    <property type="match status" value="1"/>
</dbReference>
<feature type="compositionally biased region" description="Basic and acidic residues" evidence="3">
    <location>
        <begin position="147"/>
        <end position="159"/>
    </location>
</feature>
<dbReference type="SMART" id="SM00541">
    <property type="entry name" value="FYRN"/>
    <property type="match status" value="1"/>
</dbReference>
<dbReference type="Pfam" id="PF24237">
    <property type="entry name" value="INO80E"/>
    <property type="match status" value="1"/>
</dbReference>
<dbReference type="Gene3D" id="3.30.160.360">
    <property type="match status" value="1"/>
</dbReference>
<keyword evidence="2" id="KW-0539">Nucleus</keyword>
<dbReference type="InterPro" id="IPR003888">
    <property type="entry name" value="FYrich_N"/>
</dbReference>
<feature type="region of interest" description="Disordered" evidence="3">
    <location>
        <begin position="1"/>
        <end position="28"/>
    </location>
</feature>
<evidence type="ECO:0000256" key="3">
    <source>
        <dbReference type="SAM" id="MobiDB-lite"/>
    </source>
</evidence>
<accession>A0ABR2WW30</accession>
<evidence type="ECO:0000256" key="2">
    <source>
        <dbReference type="ARBA" id="ARBA00023242"/>
    </source>
</evidence>
<feature type="compositionally biased region" description="Basic residues" evidence="3">
    <location>
        <begin position="1"/>
        <end position="12"/>
    </location>
</feature>
<dbReference type="PROSITE" id="PS51543">
    <property type="entry name" value="FYRC"/>
    <property type="match status" value="1"/>
</dbReference>
<dbReference type="Pfam" id="PF05965">
    <property type="entry name" value="FYRC"/>
    <property type="match status" value="1"/>
</dbReference>
<organism evidence="5 6">
    <name type="scientific">Basidiobolus ranarum</name>
    <dbReference type="NCBI Taxonomy" id="34480"/>
    <lineage>
        <taxon>Eukaryota</taxon>
        <taxon>Fungi</taxon>
        <taxon>Fungi incertae sedis</taxon>
        <taxon>Zoopagomycota</taxon>
        <taxon>Entomophthoromycotina</taxon>
        <taxon>Basidiobolomycetes</taxon>
        <taxon>Basidiobolales</taxon>
        <taxon>Basidiobolaceae</taxon>
        <taxon>Basidiobolus</taxon>
    </lineage>
</organism>
<dbReference type="InterPro" id="IPR056515">
    <property type="entry name" value="INO80E_N"/>
</dbReference>
<feature type="compositionally biased region" description="Low complexity" evidence="3">
    <location>
        <begin position="81"/>
        <end position="94"/>
    </location>
</feature>
<evidence type="ECO:0000259" key="4">
    <source>
        <dbReference type="Pfam" id="PF24237"/>
    </source>
</evidence>
<dbReference type="Pfam" id="PF05964">
    <property type="entry name" value="FYRN"/>
    <property type="match status" value="1"/>
</dbReference>
<dbReference type="PANTHER" id="PTHR22715:SF0">
    <property type="entry name" value="TRANSFORMING GROWTH FACTOR BETA REGULATOR 1"/>
    <property type="match status" value="1"/>
</dbReference>
<protein>
    <recommendedName>
        <fullName evidence="4">INO80 complex subunit E N-terminal domain-containing protein</fullName>
    </recommendedName>
</protein>
<feature type="region of interest" description="Disordered" evidence="3">
    <location>
        <begin position="309"/>
        <end position="403"/>
    </location>
</feature>
<reference evidence="5 6" key="1">
    <citation type="submission" date="2023-04" db="EMBL/GenBank/DDBJ databases">
        <title>Genome of Basidiobolus ranarum AG-B5.</title>
        <authorList>
            <person name="Stajich J.E."/>
            <person name="Carter-House D."/>
            <person name="Gryganskyi A."/>
        </authorList>
    </citation>
    <scope>NUCLEOTIDE SEQUENCE [LARGE SCALE GENOMIC DNA]</scope>
    <source>
        <strain evidence="5 6">AG-B5</strain>
    </source>
</reference>
<dbReference type="InterPro" id="IPR040092">
    <property type="entry name" value="TBRG1"/>
</dbReference>
<dbReference type="Proteomes" id="UP001479436">
    <property type="component" value="Unassembled WGS sequence"/>
</dbReference>
<feature type="domain" description="INO80 complex subunit E N-terminal" evidence="4">
    <location>
        <begin position="29"/>
        <end position="73"/>
    </location>
</feature>
<evidence type="ECO:0000313" key="6">
    <source>
        <dbReference type="Proteomes" id="UP001479436"/>
    </source>
</evidence>
<keyword evidence="6" id="KW-1185">Reference proteome</keyword>
<dbReference type="InterPro" id="IPR003889">
    <property type="entry name" value="FYrich_C"/>
</dbReference>
<feature type="compositionally biased region" description="Acidic residues" evidence="3">
    <location>
        <begin position="388"/>
        <end position="403"/>
    </location>
</feature>
<comment type="subcellular location">
    <subcellularLocation>
        <location evidence="1">Nucleus</location>
    </subcellularLocation>
</comment>
<sequence length="403" mass="45544">MPPTTHYHHSNKRDRTNREKERDSSLSEEKYRKIKRKLKEVLEENDKVVEQLDKSKRQILRLRRERNLLLERIAKLEESDSSNVSSLSSTSSESEASDEPSSHRSPPKRKADKEVKIVRAASSSKRSAPTTPVAPPPTKKRRKKRSEMKPRRVQQLDKDEKGNYVLPVQIGILTVINLGKVEWERDTFHNDRYIWPIGYTVRRTYSSMVDPDKQTTYVCSISDGGDGPRFIIEPEDQNNPIIANTATGAWTTVVKVANAIRKRDHSNSASGPDYYGFSHPTIAKMIQDLPDTDKCKNYVWQEFIVMQGRGPANRPRSLPPTPIPNKKEEATAEPGHSEEEDAVEEFEEDSDTNLGSFSEQPKIRPTHGGKKPLSSLIGRDSSPISSGEELEVDEGSDSDLASD</sequence>
<evidence type="ECO:0000313" key="5">
    <source>
        <dbReference type="EMBL" id="KAK9765739.1"/>
    </source>
</evidence>
<feature type="region of interest" description="Disordered" evidence="3">
    <location>
        <begin position="78"/>
        <end position="159"/>
    </location>
</feature>
<feature type="compositionally biased region" description="Acidic residues" evidence="3">
    <location>
        <begin position="338"/>
        <end position="351"/>
    </location>
</feature>
<proteinExistence type="predicted"/>
<name>A0ABR2WW30_9FUNG</name>
<gene>
    <name evidence="5" type="ORF">K7432_005675</name>
</gene>
<comment type="caution">
    <text evidence="5">The sequence shown here is derived from an EMBL/GenBank/DDBJ whole genome shotgun (WGS) entry which is preliminary data.</text>
</comment>
<evidence type="ECO:0000256" key="1">
    <source>
        <dbReference type="ARBA" id="ARBA00004123"/>
    </source>
</evidence>